<dbReference type="InterPro" id="IPR013783">
    <property type="entry name" value="Ig-like_fold"/>
</dbReference>
<dbReference type="InterPro" id="IPR036383">
    <property type="entry name" value="TSP1_rpt_sf"/>
</dbReference>
<dbReference type="PANTHER" id="PTHR16311:SF3">
    <property type="entry name" value="THROMBOSPONDIN TYPE-1 DOMAIN-CONTAINING PROTEIN 1"/>
    <property type="match status" value="1"/>
</dbReference>
<keyword evidence="2" id="KW-0472">Membrane</keyword>
<dbReference type="PROSITE" id="PS50092">
    <property type="entry name" value="TSP1"/>
    <property type="match status" value="1"/>
</dbReference>
<feature type="region of interest" description="Disordered" evidence="1">
    <location>
        <begin position="206"/>
        <end position="360"/>
    </location>
</feature>
<dbReference type="Proteomes" id="UP000515135">
    <property type="component" value="Unplaced"/>
</dbReference>
<dbReference type="InterPro" id="IPR000884">
    <property type="entry name" value="TSP1_rpt"/>
</dbReference>
<feature type="signal peptide" evidence="3">
    <location>
        <begin position="1"/>
        <end position="22"/>
    </location>
</feature>
<dbReference type="AlphaFoldDB" id="A0A6P5AI60"/>
<dbReference type="InterPro" id="IPR038877">
    <property type="entry name" value="THSD1"/>
</dbReference>
<evidence type="ECO:0000313" key="5">
    <source>
        <dbReference type="RefSeq" id="XP_019642882.1"/>
    </source>
</evidence>
<keyword evidence="2" id="KW-0812">Transmembrane</keyword>
<dbReference type="OrthoDB" id="5989160at2759"/>
<keyword evidence="3" id="KW-0732">Signal</keyword>
<dbReference type="Pfam" id="PF00090">
    <property type="entry name" value="TSP_1"/>
    <property type="match status" value="1"/>
</dbReference>
<accession>A0A6P5AI60</accession>
<proteinExistence type="predicted"/>
<protein>
    <submittedName>
        <fullName evidence="5">Formin-like</fullName>
    </submittedName>
</protein>
<keyword evidence="2" id="KW-1133">Transmembrane helix</keyword>
<dbReference type="SUPFAM" id="SSF82895">
    <property type="entry name" value="TSP-1 type 1 repeat"/>
    <property type="match status" value="1"/>
</dbReference>
<feature type="chain" id="PRO_5028115331" evidence="3">
    <location>
        <begin position="23"/>
        <end position="360"/>
    </location>
</feature>
<keyword evidence="4" id="KW-1185">Reference proteome</keyword>
<reference evidence="5" key="1">
    <citation type="submission" date="2025-08" db="UniProtKB">
        <authorList>
            <consortium name="RefSeq"/>
        </authorList>
    </citation>
    <scope>IDENTIFICATION</scope>
    <source>
        <tissue evidence="5">Gonad</tissue>
    </source>
</reference>
<sequence length="360" mass="37327">MYYRTPAAVFVWLVFLSSTSFGDTASSWGAWSPWGPCSVTCGKGVRARTRKCSDAAGTCEGGKEAGVESSVCTVDCEGAVEVHDLDVPAGATVTIDSLAEYVLNDNKDGAVVWLKDGEPPKPTGHAHVVAGNMLQVTGVTQEDAGIYVARGHKGKTKVLTTMVIIKVVEGAGTVNMLHVIIAAAVPIVLFLVLMTCCCLIRRKLNKRKKGTSSEKTDKKKSGKQKKDQKKKDQKKKDQKKKGEKKKKKSDKSDEDRGKKKKSKKGKDGSGPGPPPPGPAPPPPGPPPLGPPGPPPPGPAPAPPGPPAGGGGGLRGLGAVKLKSAGSRPPPSRGPPKPEPKKPPASSKIASMQGALGGLFG</sequence>
<dbReference type="SMART" id="SM00209">
    <property type="entry name" value="TSP1"/>
    <property type="match status" value="1"/>
</dbReference>
<dbReference type="SUPFAM" id="SSF48726">
    <property type="entry name" value="Immunoglobulin"/>
    <property type="match status" value="1"/>
</dbReference>
<dbReference type="Gene3D" id="2.60.40.10">
    <property type="entry name" value="Immunoglobulins"/>
    <property type="match status" value="1"/>
</dbReference>
<evidence type="ECO:0000313" key="4">
    <source>
        <dbReference type="Proteomes" id="UP000515135"/>
    </source>
</evidence>
<feature type="transmembrane region" description="Helical" evidence="2">
    <location>
        <begin position="176"/>
        <end position="200"/>
    </location>
</feature>
<name>A0A6P5AI60_BRABE</name>
<evidence type="ECO:0000256" key="1">
    <source>
        <dbReference type="SAM" id="MobiDB-lite"/>
    </source>
</evidence>
<dbReference type="RefSeq" id="XP_019642882.1">
    <property type="nucleotide sequence ID" value="XM_019787323.1"/>
</dbReference>
<dbReference type="InterPro" id="IPR036179">
    <property type="entry name" value="Ig-like_dom_sf"/>
</dbReference>
<dbReference type="GeneID" id="109484101"/>
<dbReference type="Gene3D" id="2.20.100.10">
    <property type="entry name" value="Thrombospondin type-1 (TSP1) repeat"/>
    <property type="match status" value="1"/>
</dbReference>
<dbReference type="GO" id="GO:0071944">
    <property type="term" value="C:cell periphery"/>
    <property type="evidence" value="ECO:0007669"/>
    <property type="project" value="TreeGrafter"/>
</dbReference>
<evidence type="ECO:0000256" key="2">
    <source>
        <dbReference type="SAM" id="Phobius"/>
    </source>
</evidence>
<organism evidence="4 5">
    <name type="scientific">Branchiostoma belcheri</name>
    <name type="common">Amphioxus</name>
    <dbReference type="NCBI Taxonomy" id="7741"/>
    <lineage>
        <taxon>Eukaryota</taxon>
        <taxon>Metazoa</taxon>
        <taxon>Chordata</taxon>
        <taxon>Cephalochordata</taxon>
        <taxon>Leptocardii</taxon>
        <taxon>Amphioxiformes</taxon>
        <taxon>Branchiostomatidae</taxon>
        <taxon>Branchiostoma</taxon>
    </lineage>
</organism>
<dbReference type="PANTHER" id="PTHR16311">
    <property type="entry name" value="THROMBOSPONDIN TYPE I DOMAIN-CONTAINING 1"/>
    <property type="match status" value="1"/>
</dbReference>
<dbReference type="KEGG" id="bbel:109484101"/>
<evidence type="ECO:0000256" key="3">
    <source>
        <dbReference type="SAM" id="SignalP"/>
    </source>
</evidence>
<gene>
    <name evidence="5" type="primary">LOC109484101</name>
</gene>
<feature type="compositionally biased region" description="Pro residues" evidence="1">
    <location>
        <begin position="271"/>
        <end position="306"/>
    </location>
</feature>
<feature type="compositionally biased region" description="Basic residues" evidence="1">
    <location>
        <begin position="220"/>
        <end position="249"/>
    </location>
</feature>